<dbReference type="PROSITE" id="PS51186">
    <property type="entry name" value="GNAT"/>
    <property type="match status" value="1"/>
</dbReference>
<keyword evidence="5" id="KW-1185">Reference proteome</keyword>
<keyword evidence="2" id="KW-0012">Acyltransferase</keyword>
<dbReference type="PANTHER" id="PTHR43877:SF2">
    <property type="entry name" value="AMINOALKYLPHOSPHONATE N-ACETYLTRANSFERASE-RELATED"/>
    <property type="match status" value="1"/>
</dbReference>
<reference evidence="4 5" key="1">
    <citation type="submission" date="2020-04" db="EMBL/GenBank/DDBJ databases">
        <title>Paeniglutamicibacter sp. ANT13_2, a novel actinomycete isolated from sediment in Antarctica.</title>
        <authorList>
            <person name="Sakdapetsiri C."/>
            <person name="Pinyakong O."/>
        </authorList>
    </citation>
    <scope>NUCLEOTIDE SEQUENCE [LARGE SCALE GENOMIC DNA]</scope>
    <source>
        <strain evidence="4 5">ANT13_2</strain>
    </source>
</reference>
<gene>
    <name evidence="4" type="ORF">HED64_01045</name>
</gene>
<dbReference type="Pfam" id="PF00583">
    <property type="entry name" value="Acetyltransf_1"/>
    <property type="match status" value="1"/>
</dbReference>
<dbReference type="PANTHER" id="PTHR43877">
    <property type="entry name" value="AMINOALKYLPHOSPHONATE N-ACETYLTRANSFERASE-RELATED-RELATED"/>
    <property type="match status" value="1"/>
</dbReference>
<sequence length="169" mass="18756">MSASPTETHLEHTIFSAQLDDPRAQPLLAALAVEYTERYGDRFGGTEKEMLRYPAAEFMAPTGSLLLLLHENLTIAGGALRQYSSDTAEFKRIWTHRDFRRRGLASAVLTALEDQARRLGYSKVYLTTGPRQPEAVGLYLRTGYAPQFDLEADPEAIGHLPFTKDLAAG</sequence>
<organism evidence="4 5">
    <name type="scientific">Paeniglutamicibacter terrestris</name>
    <dbReference type="NCBI Taxonomy" id="2723403"/>
    <lineage>
        <taxon>Bacteria</taxon>
        <taxon>Bacillati</taxon>
        <taxon>Actinomycetota</taxon>
        <taxon>Actinomycetes</taxon>
        <taxon>Micrococcales</taxon>
        <taxon>Micrococcaceae</taxon>
        <taxon>Paeniglutamicibacter</taxon>
    </lineage>
</organism>
<protein>
    <submittedName>
        <fullName evidence="4">GNAT family N-acetyltransferase</fullName>
    </submittedName>
</protein>
<evidence type="ECO:0000256" key="2">
    <source>
        <dbReference type="ARBA" id="ARBA00023315"/>
    </source>
</evidence>
<dbReference type="CDD" id="cd04301">
    <property type="entry name" value="NAT_SF"/>
    <property type="match status" value="1"/>
</dbReference>
<dbReference type="InterPro" id="IPR016181">
    <property type="entry name" value="Acyl_CoA_acyltransferase"/>
</dbReference>
<evidence type="ECO:0000313" key="4">
    <source>
        <dbReference type="EMBL" id="NKG19289.1"/>
    </source>
</evidence>
<feature type="domain" description="N-acetyltransferase" evidence="3">
    <location>
        <begin position="26"/>
        <end position="167"/>
    </location>
</feature>
<dbReference type="Proteomes" id="UP000746595">
    <property type="component" value="Unassembled WGS sequence"/>
</dbReference>
<name>A0ABX1FZB4_9MICC</name>
<keyword evidence="1" id="KW-0808">Transferase</keyword>
<comment type="caution">
    <text evidence="4">The sequence shown here is derived from an EMBL/GenBank/DDBJ whole genome shotgun (WGS) entry which is preliminary data.</text>
</comment>
<dbReference type="SUPFAM" id="SSF55729">
    <property type="entry name" value="Acyl-CoA N-acyltransferases (Nat)"/>
    <property type="match status" value="1"/>
</dbReference>
<evidence type="ECO:0000256" key="1">
    <source>
        <dbReference type="ARBA" id="ARBA00022679"/>
    </source>
</evidence>
<dbReference type="EMBL" id="JAAWVT010000001">
    <property type="protein sequence ID" value="NKG19289.1"/>
    <property type="molecule type" value="Genomic_DNA"/>
</dbReference>
<evidence type="ECO:0000313" key="5">
    <source>
        <dbReference type="Proteomes" id="UP000746595"/>
    </source>
</evidence>
<dbReference type="Gene3D" id="3.40.630.30">
    <property type="match status" value="1"/>
</dbReference>
<dbReference type="RefSeq" id="WP_168150282.1">
    <property type="nucleotide sequence ID" value="NZ_JAAWVT010000001.1"/>
</dbReference>
<evidence type="ECO:0000259" key="3">
    <source>
        <dbReference type="PROSITE" id="PS51186"/>
    </source>
</evidence>
<dbReference type="InterPro" id="IPR050832">
    <property type="entry name" value="Bact_Acetyltransf"/>
</dbReference>
<proteinExistence type="predicted"/>
<accession>A0ABX1FZB4</accession>
<dbReference type="InterPro" id="IPR000182">
    <property type="entry name" value="GNAT_dom"/>
</dbReference>